<dbReference type="PANTHER" id="PTHR14918">
    <property type="entry name" value="KICSTOR COMPLEX PROTEIN SZT2"/>
    <property type="match status" value="1"/>
</dbReference>
<feature type="region of interest" description="Disordered" evidence="1">
    <location>
        <begin position="592"/>
        <end position="619"/>
    </location>
</feature>
<reference evidence="3" key="1">
    <citation type="journal article" date="2023" name="Commun. Biol.">
        <title>Genome analysis of Parmales, the sister group of diatoms, reveals the evolutionary specialization of diatoms from phago-mixotrophs to photoautotrophs.</title>
        <authorList>
            <person name="Ban H."/>
            <person name="Sato S."/>
            <person name="Yoshikawa S."/>
            <person name="Yamada K."/>
            <person name="Nakamura Y."/>
            <person name="Ichinomiya M."/>
            <person name="Sato N."/>
            <person name="Blanc-Mathieu R."/>
            <person name="Endo H."/>
            <person name="Kuwata A."/>
            <person name="Ogata H."/>
        </authorList>
    </citation>
    <scope>NUCLEOTIDE SEQUENCE [LARGE SCALE GENOMIC DNA]</scope>
</reference>
<dbReference type="InterPro" id="IPR033228">
    <property type="entry name" value="SZT2"/>
</dbReference>
<feature type="compositionally biased region" description="Basic and acidic residues" evidence="1">
    <location>
        <begin position="1693"/>
        <end position="1713"/>
    </location>
</feature>
<feature type="compositionally biased region" description="Acidic residues" evidence="1">
    <location>
        <begin position="1235"/>
        <end position="1246"/>
    </location>
</feature>
<feature type="compositionally biased region" description="Basic and acidic residues" evidence="1">
    <location>
        <begin position="1721"/>
        <end position="1731"/>
    </location>
</feature>
<comment type="caution">
    <text evidence="2">The sequence shown here is derived from an EMBL/GenBank/DDBJ whole genome shotgun (WGS) entry which is preliminary data.</text>
</comment>
<feature type="compositionally biased region" description="Gly residues" evidence="1">
    <location>
        <begin position="1672"/>
        <end position="1685"/>
    </location>
</feature>
<accession>A0A9W7G6T6</accession>
<keyword evidence="3" id="KW-1185">Reference proteome</keyword>
<feature type="compositionally biased region" description="Polar residues" evidence="1">
    <location>
        <begin position="692"/>
        <end position="706"/>
    </location>
</feature>
<protein>
    <submittedName>
        <fullName evidence="2">Uncharacterized protein</fullName>
    </submittedName>
</protein>
<feature type="compositionally biased region" description="Acidic residues" evidence="1">
    <location>
        <begin position="707"/>
        <end position="730"/>
    </location>
</feature>
<dbReference type="Proteomes" id="UP001165065">
    <property type="component" value="Unassembled WGS sequence"/>
</dbReference>
<feature type="region of interest" description="Disordered" evidence="1">
    <location>
        <begin position="666"/>
        <end position="751"/>
    </location>
</feature>
<feature type="compositionally biased region" description="Basic and acidic residues" evidence="1">
    <location>
        <begin position="1581"/>
        <end position="1603"/>
    </location>
</feature>
<organism evidence="2 3">
    <name type="scientific">Triparma columacea</name>
    <dbReference type="NCBI Taxonomy" id="722753"/>
    <lineage>
        <taxon>Eukaryota</taxon>
        <taxon>Sar</taxon>
        <taxon>Stramenopiles</taxon>
        <taxon>Ochrophyta</taxon>
        <taxon>Bolidophyceae</taxon>
        <taxon>Parmales</taxon>
        <taxon>Triparmaceae</taxon>
        <taxon>Triparma</taxon>
    </lineage>
</organism>
<sequence length="2210" mass="243057">MMRIKAGDQGEEAKLEARRNGVEEEFCGGRRTLKSNLLQFLTIFKGSPLNLTREGKGVYRANLFTLPKSGSPRFSGVRMLGEGGWRRVRGHEWAMEFEVLCESGGGGGGGGRREWVKIKALDGTDTGWEGWWEGGINGVSAEAERLGRVWKDILMGSGGRRGRVIRVAKIGGANLATDASNTGVINRVMSSHQAAVAWANGRYASEKLAPLTFVRRYTHNGRRVESNWRMKCEQGTENILEIEIFKEGHEGEIIQGLLNATQGKYRVLGDEARIVKSVATGRTRHGYIVCRYRIKTSLDPGAFCKMIKARRIEKGLFIPYSSRGFFRVYQATNKIVLYTLSEHLSNELPHHVDVSIKVVPSVRDQEALNVIGRIRRFDKECARAVESRNNLVSKYQPQGIDSLLEYCSKATADCAAKVEDINVLEDVEKVFEGWHEFRKVGDWWMRVIRSSGKSQETGRGQDDRGHGDNVVLVRVGESKDCKEDGVTMTFTSLECYGFGVSDLYSVRLDEGEATAAAEDVRQVAREIKARNELLFIQGAYDVIMQEGKTPTPLFEKAIEKMEAQIMIGQCWKGNDSAASLESVVREILRPVMDTPSISSPTPTSNSSLNSNSESDEDEDEDEWLRSWWFFPSPSPARTLEFCQSTLSFADGLLKLYADDAAFGGLWGDEGPESDGDMSDDEDVVDDEKSIAPSPTSGNSKAVSSNPQDDDDDDETSDEDTDNEGDEETVSDDGVSLETEDEQTIPQHLSPPNLFSALAKSLPSFDGSMAEGGPAFVRFELDGQPISWENLEGSGKSGKLSIFMSMFSSTTPLSPLHLAVCLSLSLSLSSFASSQTLFRLSATSTTENVGEEDFRIVRGCVKKHKNTVTDSTPLHLERIKTKLAHLSHKAGYNTNEQREFSQLVQKEFERSKYGEKCVKTKDGIYYNHKQHSSDLGIWVILRIRHGKNVFEVKVCHPTSSDDAWSVSSEVLEIVQGVVKRAHQIVKLKELNSTRLADPIMLPEDHLSEEDNQAEENKQNPAPVILPSPLPELACPLVFQTTFPINHRLKTSETRRALQTTVLHPFGVSNRAGAFVYKDELERVFWMSMVEGEGEIGLKVYGIDPPGPSITQQLTSILRSRISSFALDALSTILRNNPRFTIELKDFVLLKSFGNDNGGSEGLLPDGHATRRRETLLLPKGVGDPFVFLLFLRNNVCGSGFFHVLNAELGVERVLGWDDAEEGGKGDKEEDRREEEREYEEDPDEDDAPASLPIETGAFTFYYNSSRATLDTVTTLTQKGAAFGRSAGKGIAVVRFTLVGVEGGRVRVGVGEERGDSREFGVGSAKIGEGEGGVSLKMEIYNTTLKIDVLSSWLKLCVDQSLADVVIERLLRKSKQGLITPGRGESEGAPAGGTELRGLLEYSLQIPTMSVERVECTTHISQGLAESFFEEVKKVVIGGIVFNGAQASNCSEFKTGGVPGAVFNHTSKEVLHLVYGLNNGAATEDPESKLYDKVVIDDCGFGDDTFESLRRLQEHNQSFKRTLSFVLSVSRTSRLLTFYNISPTTFVSVSDLFREINRKYEKREEEEGKKRMAIMGGINMLLEDGKEGEGGKKEEEEVDGGKKEEEEGEGGRGGAKQKEEGGGGSKGKGGAKERPKVRFLRPTIQFKKPTLTGASVDGAANAAILASRVRARSGYGGRGGRGGGGRGGGKKGGGKKAEKKVEVLEDKEEGKKKEEEVETEQEREDRKENERSAEVKKLMQLQNKSKGTKKSKVVSMTSKELSEVKRRGWKRPVAWVRLWRVDGWSGDGNLAATNNLDNFARKAAKGGFLLIRVEGTEDLDEGERREEGMAGSKLDMKIEIGRDEGGGEEGGGGEVFIEASVFKFPGSSHGLVRIRGWVTGGVSRPMCPSLYKASAPLFAKGKGLAVKIAQEEWQYDCIEIAKEEDKAQGAVGRVEGVVDVIVKGGGAEVGGEGMTFWTEVGTEVEEELLRFACQNSIRYSGIKGDFSLSSDELHFKCCLRGTGGGPGTEHEDLEGRGCFFLLGSGDARGGEFATVKLAVVGDGEMVKTSTQIIKRVLGMVAADMRKDYLWNALVDGRGAGEGGGEEGVLELCGVCRVFNVVREFDSRLGALLRVLYGMKFERGGGSNSLASFLNIQRVVGDRFGIIHCDVGHCIFIVLRGGEGVFCMEKMRERDWDYRLEGVEEEVGFKGEGDEVVRGVLERWVDDVLFRLW</sequence>
<feature type="region of interest" description="Disordered" evidence="1">
    <location>
        <begin position="1671"/>
        <end position="1731"/>
    </location>
</feature>
<proteinExistence type="predicted"/>
<evidence type="ECO:0000256" key="1">
    <source>
        <dbReference type="SAM" id="MobiDB-lite"/>
    </source>
</evidence>
<evidence type="ECO:0000313" key="3">
    <source>
        <dbReference type="Proteomes" id="UP001165065"/>
    </source>
</evidence>
<dbReference type="EMBL" id="BRYA01000045">
    <property type="protein sequence ID" value="GMI34674.1"/>
    <property type="molecule type" value="Genomic_DNA"/>
</dbReference>
<evidence type="ECO:0000313" key="2">
    <source>
        <dbReference type="EMBL" id="GMI34674.1"/>
    </source>
</evidence>
<feature type="compositionally biased region" description="Basic and acidic residues" evidence="1">
    <location>
        <begin position="1220"/>
        <end position="1234"/>
    </location>
</feature>
<name>A0A9W7G6T6_9STRA</name>
<feature type="region of interest" description="Disordered" evidence="1">
    <location>
        <begin position="1579"/>
        <end position="1643"/>
    </location>
</feature>
<dbReference type="GO" id="GO:0005777">
    <property type="term" value="C:peroxisome"/>
    <property type="evidence" value="ECO:0007669"/>
    <property type="project" value="InterPro"/>
</dbReference>
<gene>
    <name evidence="2" type="ORF">TrCOL_g13026</name>
</gene>
<dbReference type="PANTHER" id="PTHR14918:SF3">
    <property type="entry name" value="KICSTOR COMPLEX PROTEIN SZT2"/>
    <property type="match status" value="1"/>
</dbReference>
<feature type="compositionally biased region" description="Acidic residues" evidence="1">
    <location>
        <begin position="669"/>
        <end position="685"/>
    </location>
</feature>
<feature type="region of interest" description="Disordered" evidence="1">
    <location>
        <begin position="1218"/>
        <end position="1249"/>
    </location>
</feature>
<dbReference type="OrthoDB" id="43547at2759"/>
<feature type="compositionally biased region" description="Low complexity" evidence="1">
    <location>
        <begin position="593"/>
        <end position="612"/>
    </location>
</feature>